<dbReference type="SMART" id="SM00382">
    <property type="entry name" value="AAA"/>
    <property type="match status" value="1"/>
</dbReference>
<evidence type="ECO:0000256" key="1">
    <source>
        <dbReference type="ARBA" id="ARBA00001946"/>
    </source>
</evidence>
<dbReference type="VEuPathDB" id="TriTrypDB:LdCL_110008100"/>
<keyword evidence="10 14" id="KW-0233">DNA recombination</keyword>
<evidence type="ECO:0000256" key="7">
    <source>
        <dbReference type="ARBA" id="ARBA00022806"/>
    </source>
</evidence>
<feature type="domain" description="AAA+ ATPase" evidence="17">
    <location>
        <begin position="2874"/>
        <end position="3121"/>
    </location>
</feature>
<keyword evidence="6 14" id="KW-0378">Hydrolase</keyword>
<feature type="compositionally biased region" description="Basic residues" evidence="16">
    <location>
        <begin position="2605"/>
        <end position="2620"/>
    </location>
</feature>
<dbReference type="VEuPathDB" id="TriTrypDB:LdBPK_110310.1"/>
<feature type="region of interest" description="Disordered" evidence="16">
    <location>
        <begin position="3585"/>
        <end position="3609"/>
    </location>
</feature>
<feature type="region of interest" description="Disordered" evidence="16">
    <location>
        <begin position="761"/>
        <end position="781"/>
    </location>
</feature>
<dbReference type="CDD" id="cd18037">
    <property type="entry name" value="DEXSc_Pif1_like"/>
    <property type="match status" value="1"/>
</dbReference>
<comment type="caution">
    <text evidence="18">The sequence shown here is derived from an EMBL/GenBank/DDBJ whole genome shotgun (WGS) entry which is preliminary data.</text>
</comment>
<feature type="region of interest" description="Disordered" evidence="16">
    <location>
        <begin position="626"/>
        <end position="662"/>
    </location>
</feature>
<evidence type="ECO:0000256" key="15">
    <source>
        <dbReference type="SAM" id="Coils"/>
    </source>
</evidence>
<evidence type="ECO:0000256" key="12">
    <source>
        <dbReference type="ARBA" id="ARBA00023235"/>
    </source>
</evidence>
<name>A0A504X3U0_LEIDO</name>
<evidence type="ECO:0000256" key="13">
    <source>
        <dbReference type="ARBA" id="ARBA00048954"/>
    </source>
</evidence>
<feature type="compositionally biased region" description="Low complexity" evidence="16">
    <location>
        <begin position="2654"/>
        <end position="2671"/>
    </location>
</feature>
<sequence length="3609" mass="390608">MPVSSSRTSPQQRLPSNAPTFTHHDVSAFRLRPLSYTNATAAPSSAAAASTSQLPHLQQSAGKSATTTTAAARGLFKTASAHHSRRAAQPATSAASMSGFEAIRVPPAATPRVYAALIPARVQPNEDNKRDKSDANRQKAKSSPPPGAGASVAGCAAAPLHEALVGLPASTTENIVAPDLSAAETRQLALWTRSTPAFTASTAPSHASTTSFNGPLHHWWRERQAMRLHQRHVAALDEQLSPALEQAVRALLTSEEHHWQRELQHQRERKSGVCLVPSSASPVPLHKMAALLQALQLVLHQTSVSFIEAQSRKTTAAVATVEDTCDGNRNAGRHVGLTSTSSSFTEQENEVEAQHALELEQRHEVLQAALNTERALAEEVKQQVSTALPTGAGVSVVALPCDRPVPAPVLRLEAAVSVALLSSMIEKAESITAGMEFASHLLRQYILPHVYADYAGWAAVRPRLGTLSEQVTHLATLPLRVQQQQSLIDAAVQAQADAKYLEGVVKSWTMRAWLQGVIRHRQCLAQQAATERVVARLRGRVELHRMFSAWRREAQRGQQLVREARMEAAYIEFLNESRLSALRDNQAYVGTAATMATALLMYGPETSAEPVATIAASTMVDTPAGWAVAPSHSRGRSAQASLSPPPSRHRHETHSSKRKGAGYSRVQLSFIRRKAAGVASAEQERAGEAGTRSLQGSNASAANEVVAREDGKCGMMERYIVRDASSEDQSEGSNDEDNAIDGGGTLAQLVYLESHADDIQDEGNRSYHARSTAPSTFPASDINASLAEATSSRGGDAGGVPMHPLFQTMLAKLHEIDRVNAYLRAELAVQSRRLRKVEAANHGLRERNRQLEDGTLQLLRDKLEALNTAQEQLMTIKEKNRQLRHVRSRLRAHRHRPWQNTVLRVVGDMCEVSTAAAEGADEARVHADRYGTGCTTSDDDDGDEGELGNASPHAAKSAVAAEATADGREATATMSVTSASTESRAAPPRSESDEERLFSRIAPIVLRSDRQLPDALVIIADWANSCLDDLECLDDMKDGPLAERFHSFSEEARSGVLISRLLYYLALPRYRTTTLDGIDRRRQLLEQHGVQLNPPFPVYADCFGDLLAAPPVERMSQLLAFATELMAGQDVSAQEQNEAWRANTTNGENTSGQATVDVRVSAAEAGDVKRSPRAAVASLPTLSAPLPLHTAVDPHAIVRGERSAVITLVALLYVRFAHPFHHKSLQSAKRERSALLYLWSGGQATAAELNGIVNGSLRDAAGGGGSPAEITATLDRAPPSGYSIEADMLRQLPTEDKTAWQLFRERCLPVFGTQAHPFLLRGGFWPSDAFESPELAAMLSTLAIVLRRSLELHRWHVTLNCLVPVRTYGGLSNGVFTGPCASAPALLLGLRQDGKENLSIEHPLIRQCVEQRQQAYLNALASETFGASLTSVDDEAAKPPTQQQHLTDPTAETASLTDAITGLWQEDLLSLFVQRATLSAHLALPVLDLGSWRMLCSDLGVISLASPDSEDAGAHDSAVLRRRESGQSQMQVQSLWSRQPKPQLQAIDMEVVTKLFQRAVMAVSFARDEVDPAVLQSARTAREASSQTAPAATELRREGDDRRSRSPKSSMQHQTLPDIQMDMTYPSFVMALVLLAHRLYPAFISATPAGVAVQPLSSPTAFVGSWESSTLASSDDGRLGGPASLPPYGDEANRSRRVSSSKPTYCSLMEAFRFMMQGIVLPSSAAHLQATDPRFVLHQLTRGVRTQVVLRNCAPALLLVFQTYSKEVFGEPGMVRKDVLRLLRDAMLTSTELSQHRIHELFSSCSVLRQANEEVAIANRKEMDRLAHANGGPGSLPLSSRRPGYRAVRIVDPDAATESAVAQPAHRKRAHVLTFEGFCDFLCVLCGFKQPNVFVPFEERLLSFLHHSLLRPLTHMVPALASLVSRSQLAGGSNSVLVSSGTAGAGSVNNDGISSHTGGGGGSGVIGACGAASPHASWSNVAARHGRLGVQMRTEEGEAKTTKRRHRWLYTPEALFSPRTIYATYLADFDKLPQMPSAPLSLAPSAQGPPVAIVGTEKPAASPSIVVKSTTRDFADAHASPASPVRSAEKCTQLMVKAKTRDKGRWRGGGGSYCARGAYIAVASSVVEPLHCKRRQRQLAQLTVAAVHVTRHTAARRWYHSQSREPPSGGDLSPRAECGPAPSSEAAPSEYGDAKEERPSLLSELLRRLQQTAGVSAGGRCASAHAADLPMEISAQEGAAVPAAASSALDASSRHDCLRSSAGAEEEAYVPLLFRPDFQRANPHARRHAAAAITAAEPEAAAPTITVDLRWRAVDECGVQAARGSLRKRTSHKTLKPVALEAAPAAARSLAPRGDAEAAKLGDPHTDVAASPALVCNDDALLEEFDMDSISAFDLGGEQGEGRAINEERDQQLDGDASAAAASPAHQEGVSKDNWDDQAYGAVEKDIEDVEDCISDDALPVAPAASVGDAVRTADKRTRQLILDPVEWLAQASDAPLMDEALLESNTHIKDQLTEALAPSAAAKYTEWLRHRTHDAAFSDAEAAIGEAPPSAGHVVAMVAKGFEPATAAFMASASQQSIDAEEDTSLQEALTAELYADVSRAIRKQQWHRPRNKKAKRGKAAAAASSIHADTDGDRLTDAEHPSEAPLSRENDAATMEAEAPPPAAQSAAPLNPDEGADGTVGGALPAPCHQVATALLRAPKRDSTTAPAVESGALVYNIFTRRVAKAGSMSIRTLALMGIGVDRATRELCVTDGEALRNLAGELRAHRVSWPKFWSRGPLYQQIERLLSDATVEDPVERVSGLLKLQYSRSHLQRQKPGLVVCGETTESEQTPSAAVEATTAQPSMMESIDDKLLTLQDLNTEQQAVVQLVMQGHHTYIGGGAGTGKSVLLRVIKQQLVREGLAVAVTGTTGIAGSQIGGCTLHHCLGISPLGEFTRRKDLSSYDVIIIDEVSMLSRDLFESLEVHLRRANNINLPFGGVQMILSGDFLQLGAIHAQPLITSTVFRRNFVQLKLRTAVRQNRDLHFAAQLQQLRRGMVPLDLPKSVRFMSREQVVAEHHAASELRERQQAQLQQVLSTATSEPSIDPHTETVATSNAADESLRTQSAAATTPVSPFPQVRRRDSVAAFVDGAVNLLPTNREVDATNTEQLDRLEGDLITFAPQLLPPSLVGTWSPTYVLRIHAPPKLNMKTFALEIRRYLAAFYTHGQRASSQPSSRLSARLARREKDAAASSSTAAASANFSDGAWLLHPSLSERSIVLYPLFVDALALRVRLPPTMDKEEAQEFLLYLSELDRHLESIDNGVRVRDVLVHADGMHTEQDEFTLSQYAQRTPLARPLGLKIGARVMLRTNLAPGLVNGSLGTVVAFRKLEIDQLPRYIVGNAQREESILQYADYLKYEQGFDVPLAPVLDFNGRQEVIPPVTHFVGGLPNTHFYSMGIIALPLSLAYAFTVHKVQGLTLVGRVHLELSRMWPCEHLLYVAMSRVRNPEQLSVSSFHPSLVRAAADCLLFDDSLPPVTQARIAPYMVAATWRRSVERRKKTVLRKRLEAYVKKRQQRLQSEASKGDIRAEIRLLEEKMLKQRVRASAAHRKRRSTPGKLGAVAGSPMV</sequence>
<feature type="region of interest" description="Disordered" evidence="16">
    <location>
        <begin position="2410"/>
        <end position="2435"/>
    </location>
</feature>
<dbReference type="GO" id="GO:0000723">
    <property type="term" value="P:telomere maintenance"/>
    <property type="evidence" value="ECO:0007669"/>
    <property type="project" value="InterPro"/>
</dbReference>
<evidence type="ECO:0000256" key="6">
    <source>
        <dbReference type="ARBA" id="ARBA00022801"/>
    </source>
</evidence>
<feature type="compositionally biased region" description="Basic and acidic residues" evidence="16">
    <location>
        <begin position="124"/>
        <end position="137"/>
    </location>
</feature>
<evidence type="ECO:0000259" key="17">
    <source>
        <dbReference type="SMART" id="SM00382"/>
    </source>
</evidence>
<proteinExistence type="inferred from homology"/>
<feature type="compositionally biased region" description="Basic residues" evidence="16">
    <location>
        <begin position="647"/>
        <end position="660"/>
    </location>
</feature>
<dbReference type="PANTHER" id="PTHR47642">
    <property type="entry name" value="ATP-DEPENDENT DNA HELICASE"/>
    <property type="match status" value="1"/>
</dbReference>
<keyword evidence="15" id="KW-0175">Coiled coil</keyword>
<feature type="compositionally biased region" description="Basic residues" evidence="16">
    <location>
        <begin position="3585"/>
        <end position="3596"/>
    </location>
</feature>
<dbReference type="GO" id="GO:0005524">
    <property type="term" value="F:ATP binding"/>
    <property type="evidence" value="ECO:0007669"/>
    <property type="project" value="UniProtKB-KW"/>
</dbReference>
<feature type="region of interest" description="Disordered" evidence="16">
    <location>
        <begin position="2156"/>
        <end position="2198"/>
    </location>
</feature>
<dbReference type="GO" id="GO:0016887">
    <property type="term" value="F:ATP hydrolysis activity"/>
    <property type="evidence" value="ECO:0007669"/>
    <property type="project" value="RHEA"/>
</dbReference>
<organism evidence="18 19">
    <name type="scientific">Leishmania donovani</name>
    <dbReference type="NCBI Taxonomy" id="5661"/>
    <lineage>
        <taxon>Eukaryota</taxon>
        <taxon>Discoba</taxon>
        <taxon>Euglenozoa</taxon>
        <taxon>Kinetoplastea</taxon>
        <taxon>Metakinetoplastina</taxon>
        <taxon>Trypanosomatida</taxon>
        <taxon>Trypanosomatidae</taxon>
        <taxon>Leishmaniinae</taxon>
        <taxon>Leishmania</taxon>
    </lineage>
</organism>
<evidence type="ECO:0000313" key="19">
    <source>
        <dbReference type="Proteomes" id="UP000318821"/>
    </source>
</evidence>
<comment type="cofactor">
    <cofactor evidence="1 14">
        <name>Mg(2+)</name>
        <dbReference type="ChEBI" id="CHEBI:18420"/>
    </cofactor>
</comment>
<feature type="compositionally biased region" description="Basic and acidic residues" evidence="16">
    <location>
        <begin position="2630"/>
        <end position="2653"/>
    </location>
</feature>
<keyword evidence="8 14" id="KW-0067">ATP-binding</keyword>
<dbReference type="InterPro" id="IPR003593">
    <property type="entry name" value="AAA+_ATPase"/>
</dbReference>
<dbReference type="SUPFAM" id="SSF52540">
    <property type="entry name" value="P-loop containing nucleoside triphosphate hydrolases"/>
    <property type="match status" value="2"/>
</dbReference>
<feature type="compositionally biased region" description="Polar residues" evidence="16">
    <location>
        <begin position="1"/>
        <end position="20"/>
    </location>
</feature>
<evidence type="ECO:0000256" key="8">
    <source>
        <dbReference type="ARBA" id="ARBA00022840"/>
    </source>
</evidence>
<evidence type="ECO:0000256" key="5">
    <source>
        <dbReference type="ARBA" id="ARBA00022763"/>
    </source>
</evidence>
<keyword evidence="9" id="KW-0238">DNA-binding</keyword>
<dbReference type="VEuPathDB" id="TriTrypDB:LdCL_110008000"/>
<evidence type="ECO:0000256" key="16">
    <source>
        <dbReference type="SAM" id="MobiDB-lite"/>
    </source>
</evidence>
<dbReference type="VEuPathDB" id="TriTrypDB:LDHU3_11.0410"/>
<dbReference type="InterPro" id="IPR027417">
    <property type="entry name" value="P-loop_NTPase"/>
</dbReference>
<comment type="similarity">
    <text evidence="2">Belongs to the helicase family. PIF1 subfamily.</text>
</comment>
<evidence type="ECO:0000256" key="3">
    <source>
        <dbReference type="ARBA" id="ARBA00011245"/>
    </source>
</evidence>
<feature type="compositionally biased region" description="Acidic residues" evidence="16">
    <location>
        <begin position="937"/>
        <end position="946"/>
    </location>
</feature>
<dbReference type="CDD" id="cd18809">
    <property type="entry name" value="SF1_C_RecD"/>
    <property type="match status" value="1"/>
</dbReference>
<dbReference type="EC" id="5.6.2.3" evidence="14"/>
<feature type="compositionally biased region" description="Basic and acidic residues" evidence="16">
    <location>
        <begin position="1594"/>
        <end position="1604"/>
    </location>
</feature>
<feature type="region of interest" description="Disordered" evidence="16">
    <location>
        <begin position="1671"/>
        <end position="1696"/>
    </location>
</feature>
<feature type="compositionally biased region" description="Polar residues" evidence="16">
    <location>
        <begin position="692"/>
        <end position="701"/>
    </location>
</feature>
<dbReference type="Pfam" id="PF05970">
    <property type="entry name" value="PIF1"/>
    <property type="match status" value="1"/>
</dbReference>
<dbReference type="PANTHER" id="PTHR47642:SF7">
    <property type="entry name" value="ATP-DEPENDENT DNA HELICASE PIF1"/>
    <property type="match status" value="1"/>
</dbReference>
<keyword evidence="11 14" id="KW-0234">DNA repair</keyword>
<feature type="compositionally biased region" description="Polar residues" evidence="16">
    <location>
        <begin position="1577"/>
        <end position="1590"/>
    </location>
</feature>
<accession>A0A504X3U0</accession>
<comment type="subunit">
    <text evidence="3">Monomer.</text>
</comment>
<reference evidence="19" key="1">
    <citation type="submission" date="2019-02" db="EMBL/GenBank/DDBJ databases">
        <title>FDA dAtabase for Regulatory Grade micrObial Sequences (FDA-ARGOS): Supporting development and validation of Infectious Disease Dx tests.</title>
        <authorList>
            <person name="Duncan R."/>
            <person name="Fisher C."/>
            <person name="Tallon L."/>
            <person name="Sadzewicz L."/>
            <person name="Sengamalay N."/>
            <person name="Ott S."/>
            <person name="Godinez A."/>
            <person name="Nagaraj S."/>
            <person name="Vavikolanu K."/>
            <person name="Vyas G."/>
            <person name="Nadendla S."/>
            <person name="Aluvathingal J."/>
            <person name="Sichtig H."/>
        </authorList>
    </citation>
    <scope>NUCLEOTIDE SEQUENCE [LARGE SCALE GENOMIC DNA]</scope>
    <source>
        <strain evidence="19">FDAARGOS_360</strain>
    </source>
</reference>
<feature type="compositionally biased region" description="Polar residues" evidence="16">
    <location>
        <begin position="53"/>
        <end position="64"/>
    </location>
</feature>
<dbReference type="InterPro" id="IPR010285">
    <property type="entry name" value="DNA_helicase_pif1-like_DEAD"/>
</dbReference>
<evidence type="ECO:0000256" key="11">
    <source>
        <dbReference type="ARBA" id="ARBA00023204"/>
    </source>
</evidence>
<feature type="compositionally biased region" description="Low complexity" evidence="16">
    <location>
        <begin position="947"/>
        <end position="983"/>
    </location>
</feature>
<feature type="region of interest" description="Disordered" evidence="16">
    <location>
        <begin position="3096"/>
        <end position="3116"/>
    </location>
</feature>
<feature type="compositionally biased region" description="Low complexity" evidence="16">
    <location>
        <begin position="40"/>
        <end position="52"/>
    </location>
</feature>
<dbReference type="EMBL" id="RHLD01000048">
    <property type="protein sequence ID" value="TPP39817.1"/>
    <property type="molecule type" value="Genomic_DNA"/>
</dbReference>
<feature type="compositionally biased region" description="Polar residues" evidence="16">
    <location>
        <begin position="3096"/>
        <end position="3114"/>
    </location>
</feature>
<dbReference type="GO" id="GO:0005737">
    <property type="term" value="C:cytoplasm"/>
    <property type="evidence" value="ECO:0007669"/>
    <property type="project" value="UniProtKB-ARBA"/>
</dbReference>
<keyword evidence="7 14" id="KW-0347">Helicase</keyword>
<evidence type="ECO:0000256" key="9">
    <source>
        <dbReference type="ARBA" id="ARBA00023125"/>
    </source>
</evidence>
<feature type="region of interest" description="Disordered" evidence="16">
    <location>
        <begin position="2605"/>
        <end position="2686"/>
    </location>
</feature>
<feature type="region of interest" description="Disordered" evidence="16">
    <location>
        <begin position="1577"/>
        <end position="1617"/>
    </location>
</feature>
<dbReference type="GO" id="GO:0006310">
    <property type="term" value="P:DNA recombination"/>
    <property type="evidence" value="ECO:0007669"/>
    <property type="project" value="UniProtKB-KW"/>
</dbReference>
<dbReference type="GO" id="GO:0003677">
    <property type="term" value="F:DNA binding"/>
    <property type="evidence" value="ECO:0007669"/>
    <property type="project" value="UniProtKB-KW"/>
</dbReference>
<dbReference type="FunFam" id="3.40.50.300:FF:001824">
    <property type="entry name" value="ATP-dependent DNA helicase"/>
    <property type="match status" value="1"/>
</dbReference>
<dbReference type="VEuPathDB" id="TriTrypDB:LDHU3_11.0370"/>
<keyword evidence="4 14" id="KW-0547">Nucleotide-binding</keyword>
<evidence type="ECO:0000256" key="14">
    <source>
        <dbReference type="RuleBase" id="RU363044"/>
    </source>
</evidence>
<protein>
    <recommendedName>
        <fullName evidence="14">ATP-dependent DNA helicase</fullName>
        <ecNumber evidence="14">5.6.2.3</ecNumber>
    </recommendedName>
</protein>
<feature type="coiled-coil region" evidence="15">
    <location>
        <begin position="834"/>
        <end position="896"/>
    </location>
</feature>
<evidence type="ECO:0000256" key="4">
    <source>
        <dbReference type="ARBA" id="ARBA00022741"/>
    </source>
</evidence>
<dbReference type="GO" id="GO:0000287">
    <property type="term" value="F:magnesium ion binding"/>
    <property type="evidence" value="ECO:0007669"/>
    <property type="project" value="UniProtKB-ARBA"/>
</dbReference>
<evidence type="ECO:0000313" key="18">
    <source>
        <dbReference type="EMBL" id="TPP39817.1"/>
    </source>
</evidence>
<dbReference type="VEuPathDB" id="TriTrypDB:LdBPK_110320.1"/>
<comment type="catalytic activity">
    <reaction evidence="13 14">
        <text>ATP + H2O = ADP + phosphate + H(+)</text>
        <dbReference type="Rhea" id="RHEA:13065"/>
        <dbReference type="ChEBI" id="CHEBI:15377"/>
        <dbReference type="ChEBI" id="CHEBI:15378"/>
        <dbReference type="ChEBI" id="CHEBI:30616"/>
        <dbReference type="ChEBI" id="CHEBI:43474"/>
        <dbReference type="ChEBI" id="CHEBI:456216"/>
        <dbReference type="EC" id="5.6.2.3"/>
    </reaction>
</comment>
<feature type="region of interest" description="Disordered" evidence="16">
    <location>
        <begin position="40"/>
        <end position="68"/>
    </location>
</feature>
<feature type="region of interest" description="Disordered" evidence="16">
    <location>
        <begin position="681"/>
        <end position="705"/>
    </location>
</feature>
<dbReference type="GO" id="GO:0006281">
    <property type="term" value="P:DNA repair"/>
    <property type="evidence" value="ECO:0007669"/>
    <property type="project" value="UniProtKB-KW"/>
</dbReference>
<dbReference type="Proteomes" id="UP000318821">
    <property type="component" value="Unassembled WGS sequence"/>
</dbReference>
<dbReference type="Gene3D" id="3.40.50.300">
    <property type="entry name" value="P-loop containing nucleotide triphosphate hydrolases"/>
    <property type="match status" value="1"/>
</dbReference>
<feature type="region of interest" description="Disordered" evidence="16">
    <location>
        <begin position="119"/>
        <end position="153"/>
    </location>
</feature>
<dbReference type="GO" id="GO:0043139">
    <property type="term" value="F:5'-3' DNA helicase activity"/>
    <property type="evidence" value="ECO:0007669"/>
    <property type="project" value="UniProtKB-EC"/>
</dbReference>
<feature type="region of interest" description="Disordered" evidence="16">
    <location>
        <begin position="1"/>
        <end position="25"/>
    </location>
</feature>
<feature type="region of interest" description="Disordered" evidence="16">
    <location>
        <begin position="934"/>
        <end position="994"/>
    </location>
</feature>
<keyword evidence="5 14" id="KW-0227">DNA damage</keyword>
<evidence type="ECO:0000256" key="10">
    <source>
        <dbReference type="ARBA" id="ARBA00023172"/>
    </source>
</evidence>
<gene>
    <name evidence="18" type="ORF">CGC20_30730</name>
</gene>
<keyword evidence="12" id="KW-0413">Isomerase</keyword>
<feature type="compositionally biased region" description="Polar residues" evidence="16">
    <location>
        <begin position="1607"/>
        <end position="1617"/>
    </location>
</feature>
<dbReference type="InterPro" id="IPR051055">
    <property type="entry name" value="PIF1_helicase"/>
</dbReference>
<evidence type="ECO:0000256" key="2">
    <source>
        <dbReference type="ARBA" id="ARBA00009781"/>
    </source>
</evidence>